<dbReference type="Proteomes" id="UP000663869">
    <property type="component" value="Unassembled WGS sequence"/>
</dbReference>
<dbReference type="EMBL" id="CAJOBQ010004064">
    <property type="protein sequence ID" value="CAF4626106.1"/>
    <property type="molecule type" value="Genomic_DNA"/>
</dbReference>
<dbReference type="SUPFAM" id="SSF51735">
    <property type="entry name" value="NAD(P)-binding Rossmann-fold domains"/>
    <property type="match status" value="1"/>
</dbReference>
<dbReference type="Proteomes" id="UP000663825">
    <property type="component" value="Unassembled WGS sequence"/>
</dbReference>
<feature type="domain" description="Thioester reductase (TE)" evidence="1">
    <location>
        <begin position="7"/>
        <end position="199"/>
    </location>
</feature>
<evidence type="ECO:0000313" key="3">
    <source>
        <dbReference type="EMBL" id="CAF3331740.1"/>
    </source>
</evidence>
<dbReference type="InterPro" id="IPR013120">
    <property type="entry name" value="FAR_NAD-bd"/>
</dbReference>
<sequence length="355" mass="41354">MKHRVLLTGSTGYLGTHLVSRLLAEANVERIFCITRQKNPATFWSSLEASLKSNELSVDESNLKSKIEPVLFDLVKDRNSLLSALEPYKKTATAVHHLACETNYAVTVDTFKPWVEITKNFVEYCMDTQYPKELHSTGSYGHYLVDHKHSDEDFYWINGYFGYKKWLHNYIREKFLQGLKGVLFEPGYVVGPVDPGQLYMFWRIIRIFSALGYAFPYRMLVSPIDLVIDHYWLALNNPNQGPNILTPFIKKPFLLSQSVKDVIPDLKVIDFDQFRDKVMQVFPKRAKYFGPNMLNCLESVGKTLTDTLHPLYDYSKYEKMNQTEYLLTCRSFSESIKLGQEERNNYMKIKQQQKN</sequence>
<dbReference type="AlphaFoldDB" id="A0A817USN8"/>
<accession>A0A817USN8</accession>
<reference evidence="3" key="1">
    <citation type="submission" date="2021-02" db="EMBL/GenBank/DDBJ databases">
        <authorList>
            <person name="Nowell W R."/>
        </authorList>
    </citation>
    <scope>NUCLEOTIDE SEQUENCE</scope>
</reference>
<evidence type="ECO:0000313" key="5">
    <source>
        <dbReference type="Proteomes" id="UP000663869"/>
    </source>
</evidence>
<evidence type="ECO:0000259" key="1">
    <source>
        <dbReference type="Pfam" id="PF07993"/>
    </source>
</evidence>
<evidence type="ECO:0000313" key="2">
    <source>
        <dbReference type="EMBL" id="CAF3168860.1"/>
    </source>
</evidence>
<comment type="caution">
    <text evidence="3">The sequence shown here is derived from an EMBL/GenBank/DDBJ whole genome shotgun (WGS) entry which is preliminary data.</text>
</comment>
<dbReference type="EMBL" id="CAJNXB010001449">
    <property type="protein sequence ID" value="CAF3168860.1"/>
    <property type="molecule type" value="Genomic_DNA"/>
</dbReference>
<organism evidence="3 5">
    <name type="scientific">Rotaria socialis</name>
    <dbReference type="NCBI Taxonomy" id="392032"/>
    <lineage>
        <taxon>Eukaryota</taxon>
        <taxon>Metazoa</taxon>
        <taxon>Spiralia</taxon>
        <taxon>Gnathifera</taxon>
        <taxon>Rotifera</taxon>
        <taxon>Eurotatoria</taxon>
        <taxon>Bdelloidea</taxon>
        <taxon>Philodinida</taxon>
        <taxon>Philodinidae</taxon>
        <taxon>Rotaria</taxon>
    </lineage>
</organism>
<evidence type="ECO:0000313" key="4">
    <source>
        <dbReference type="EMBL" id="CAF4626106.1"/>
    </source>
</evidence>
<dbReference type="Gene3D" id="3.40.50.720">
    <property type="entry name" value="NAD(P)-binding Rossmann-like Domain"/>
    <property type="match status" value="1"/>
</dbReference>
<dbReference type="EMBL" id="CAJNYU010000143">
    <property type="protein sequence ID" value="CAF3331740.1"/>
    <property type="molecule type" value="Genomic_DNA"/>
</dbReference>
<dbReference type="Proteomes" id="UP000663862">
    <property type="component" value="Unassembled WGS sequence"/>
</dbReference>
<protein>
    <recommendedName>
        <fullName evidence="1">Thioester reductase (TE) domain-containing protein</fullName>
    </recommendedName>
</protein>
<name>A0A817USN8_9BILA</name>
<dbReference type="OrthoDB" id="429813at2759"/>
<dbReference type="Pfam" id="PF07993">
    <property type="entry name" value="NAD_binding_4"/>
    <property type="match status" value="1"/>
</dbReference>
<dbReference type="InterPro" id="IPR036291">
    <property type="entry name" value="NAD(P)-bd_dom_sf"/>
</dbReference>
<proteinExistence type="predicted"/>
<gene>
    <name evidence="3" type="ORF">FME351_LOCUS2609</name>
    <name evidence="2" type="ORF">TIS948_LOCUS10696</name>
    <name evidence="4" type="ORF">TSG867_LOCUS29322</name>
</gene>